<dbReference type="Pfam" id="PF12449">
    <property type="entry name" value="DUF3684"/>
    <property type="match status" value="2"/>
</dbReference>
<dbReference type="VEuPathDB" id="FungiDB:RhiirA1_480702"/>
<dbReference type="VEuPathDB" id="FungiDB:RhiirFUN_026661"/>
<protein>
    <submittedName>
        <fullName evidence="1">Uncharacterized protein</fullName>
    </submittedName>
</protein>
<dbReference type="EMBL" id="LLXH01005153">
    <property type="protein sequence ID" value="PKC52776.1"/>
    <property type="molecule type" value="Genomic_DNA"/>
</dbReference>
<comment type="caution">
    <text evidence="1">The sequence shown here is derived from an EMBL/GenBank/DDBJ whole genome shotgun (WGS) entry which is preliminary data.</text>
</comment>
<sequence>NPPKNVNVAKKVFEYLNTQQKGFIDSDWKMLKDLEFIPIQHDKLIKPRDCFLKLKEESLNNFFTYIDFGTKANEFLAKCGVREPSSNDFAKISVDPSHELWNLYGFIDSDWKMLKDLEFIPIQHDELIKPRDCFLKLKEESLNNFFTYVDFGTKANEFLAKCGVREPSSYDFAEISVDPSHKLWNLYVEKYPIILEKINPNLEKILNLAAPPTNSKFRVMAIKYFIDNFDKKYAKVYKPEKINIAFIPCSNFDACTKPSDCFTNYRCMIMNFKIIHEDLRSKAGKFGVCQNPNRAKLINRLIESPPSNTNVAKEVFDYLNTQQESFTDSDWKKLENVKFIPIQSANKLVSPRDCFLKLKEERYVLFERKYF</sequence>
<name>A0A2N0QP01_9GLOM</name>
<gene>
    <name evidence="1" type="ORF">RhiirA1_480702</name>
</gene>
<proteinExistence type="predicted"/>
<dbReference type="AlphaFoldDB" id="A0A2N0QP01"/>
<feature type="non-terminal residue" evidence="1">
    <location>
        <position position="1"/>
    </location>
</feature>
<dbReference type="InterPro" id="IPR022155">
    <property type="entry name" value="DUF3684"/>
</dbReference>
<dbReference type="PANTHER" id="PTHR47839:SF1">
    <property type="entry name" value="DOMAIN PROTEIN, PUTATIVE (AFU_ORTHOLOGUE AFUA_6G04830)-RELATED"/>
    <property type="match status" value="1"/>
</dbReference>
<reference evidence="1 2" key="1">
    <citation type="submission" date="2017-10" db="EMBL/GenBank/DDBJ databases">
        <title>Extensive intraspecific genome diversity in a model arbuscular mycorrhizal fungus.</title>
        <authorList>
            <person name="Chen E.C.H."/>
            <person name="Morin E."/>
            <person name="Baudet D."/>
            <person name="Noel J."/>
            <person name="Ndikumana S."/>
            <person name="Charron P."/>
            <person name="St-Onge C."/>
            <person name="Giorgi J."/>
            <person name="Grigoriev I.V."/>
            <person name="Roux C."/>
            <person name="Martin F.M."/>
            <person name="Corradi N."/>
        </authorList>
    </citation>
    <scope>NUCLEOTIDE SEQUENCE [LARGE SCALE GENOMIC DNA]</scope>
    <source>
        <strain evidence="1 2">A1</strain>
    </source>
</reference>
<dbReference type="Proteomes" id="UP000232688">
    <property type="component" value="Unassembled WGS sequence"/>
</dbReference>
<evidence type="ECO:0000313" key="1">
    <source>
        <dbReference type="EMBL" id="PKC52776.1"/>
    </source>
</evidence>
<evidence type="ECO:0000313" key="2">
    <source>
        <dbReference type="Proteomes" id="UP000232688"/>
    </source>
</evidence>
<accession>A0A2N0QP01</accession>
<reference evidence="1 2" key="2">
    <citation type="submission" date="2017-10" db="EMBL/GenBank/DDBJ databases">
        <title>Genome analyses suggest a sexual origin of heterokaryosis in a supposedly ancient asexual fungus.</title>
        <authorList>
            <person name="Corradi N."/>
            <person name="Sedzielewska K."/>
            <person name="Noel J."/>
            <person name="Charron P."/>
            <person name="Farinelli L."/>
            <person name="Marton T."/>
            <person name="Kruger M."/>
            <person name="Pelin A."/>
            <person name="Brachmann A."/>
            <person name="Corradi N."/>
        </authorList>
    </citation>
    <scope>NUCLEOTIDE SEQUENCE [LARGE SCALE GENOMIC DNA]</scope>
    <source>
        <strain evidence="1 2">A1</strain>
    </source>
</reference>
<organism evidence="1 2">
    <name type="scientific">Rhizophagus irregularis</name>
    <dbReference type="NCBI Taxonomy" id="588596"/>
    <lineage>
        <taxon>Eukaryota</taxon>
        <taxon>Fungi</taxon>
        <taxon>Fungi incertae sedis</taxon>
        <taxon>Mucoromycota</taxon>
        <taxon>Glomeromycotina</taxon>
        <taxon>Glomeromycetes</taxon>
        <taxon>Glomerales</taxon>
        <taxon>Glomeraceae</taxon>
        <taxon>Rhizophagus</taxon>
    </lineage>
</organism>
<dbReference type="PANTHER" id="PTHR47839">
    <property type="entry name" value="DOMAIN PROTEIN, PUTATIVE (AFU_ORTHOLOGUE AFUA_6G04830)-RELATED"/>
    <property type="match status" value="1"/>
</dbReference>